<feature type="region of interest" description="Disordered" evidence="1">
    <location>
        <begin position="137"/>
        <end position="164"/>
    </location>
</feature>
<accession>A0A2Z7C0Z3</accession>
<dbReference type="EMBL" id="KQ999927">
    <property type="protein sequence ID" value="KZV40554.1"/>
    <property type="molecule type" value="Genomic_DNA"/>
</dbReference>
<dbReference type="AlphaFoldDB" id="A0A2Z7C0Z3"/>
<evidence type="ECO:0000256" key="1">
    <source>
        <dbReference type="SAM" id="MobiDB-lite"/>
    </source>
</evidence>
<name>A0A2Z7C0Z3_9LAMI</name>
<dbReference type="Proteomes" id="UP000250235">
    <property type="component" value="Unassembled WGS sequence"/>
</dbReference>
<keyword evidence="3" id="KW-1185">Reference proteome</keyword>
<evidence type="ECO:0000313" key="3">
    <source>
        <dbReference type="Proteomes" id="UP000250235"/>
    </source>
</evidence>
<gene>
    <name evidence="2" type="ORF">F511_31102</name>
</gene>
<proteinExistence type="predicted"/>
<evidence type="ECO:0000313" key="2">
    <source>
        <dbReference type="EMBL" id="KZV40554.1"/>
    </source>
</evidence>
<sequence length="396" mass="43524">MDATSDLGAISNLSASSDLTLLRYSRPPSPNDVVLDSRSKQIDLTTKALSLIQIWSNLKSLNRTGLHQLTNRTGPHSTIDLHLTSPNRRAHLLTPTEQISLNQRQICAATFEEAETHTSPQEQDGNHVQLSAELDSALPTDSPQSLKSPRLLNRLPSGSTSTSPWRNLSNLKGVSTNYLSGTCAWLQPVFQEPGASRLIAVDSSIRSTTRFETLRQTALEVLTRSARSDSPRKVGRKQISGDNGAAAAAAQGGGGGGRERGEGGRLCSRCLNKLKFVPSSEQLIPQEILREQEHSTLLPYQLTANTTEAAQPSTFTVPKPLLFIVPYSFDCHRFMPPFGARLVALGSSLQDLSFDTALEPWVYLSRKHDVVEAFEHFRDFRSIFILCFLSFWVSVG</sequence>
<protein>
    <submittedName>
        <fullName evidence="2">Protein FLUORESCENT IN BLUE LIGHT, chloroplastic</fullName>
    </submittedName>
</protein>
<reference evidence="2 3" key="1">
    <citation type="journal article" date="2015" name="Proc. Natl. Acad. Sci. U.S.A.">
        <title>The resurrection genome of Boea hygrometrica: A blueprint for survival of dehydration.</title>
        <authorList>
            <person name="Xiao L."/>
            <person name="Yang G."/>
            <person name="Zhang L."/>
            <person name="Yang X."/>
            <person name="Zhao S."/>
            <person name="Ji Z."/>
            <person name="Zhou Q."/>
            <person name="Hu M."/>
            <person name="Wang Y."/>
            <person name="Chen M."/>
            <person name="Xu Y."/>
            <person name="Jin H."/>
            <person name="Xiao X."/>
            <person name="Hu G."/>
            <person name="Bao F."/>
            <person name="Hu Y."/>
            <person name="Wan P."/>
            <person name="Li L."/>
            <person name="Deng X."/>
            <person name="Kuang T."/>
            <person name="Xiang C."/>
            <person name="Zhu J.K."/>
            <person name="Oliver M.J."/>
            <person name="He Y."/>
        </authorList>
    </citation>
    <scope>NUCLEOTIDE SEQUENCE [LARGE SCALE GENOMIC DNA]</scope>
    <source>
        <strain evidence="3">cv. XS01</strain>
    </source>
</reference>
<organism evidence="2 3">
    <name type="scientific">Dorcoceras hygrometricum</name>
    <dbReference type="NCBI Taxonomy" id="472368"/>
    <lineage>
        <taxon>Eukaryota</taxon>
        <taxon>Viridiplantae</taxon>
        <taxon>Streptophyta</taxon>
        <taxon>Embryophyta</taxon>
        <taxon>Tracheophyta</taxon>
        <taxon>Spermatophyta</taxon>
        <taxon>Magnoliopsida</taxon>
        <taxon>eudicotyledons</taxon>
        <taxon>Gunneridae</taxon>
        <taxon>Pentapetalae</taxon>
        <taxon>asterids</taxon>
        <taxon>lamiids</taxon>
        <taxon>Lamiales</taxon>
        <taxon>Gesneriaceae</taxon>
        <taxon>Didymocarpoideae</taxon>
        <taxon>Trichosporeae</taxon>
        <taxon>Loxocarpinae</taxon>
        <taxon>Dorcoceras</taxon>
    </lineage>
</organism>
<feature type="region of interest" description="Disordered" evidence="1">
    <location>
        <begin position="223"/>
        <end position="262"/>
    </location>
</feature>